<name>A0AAD3QXN2_LATJO</name>
<sequence length="459" mass="50853">MYLLPRADTRAGTAAGVTRLGLHVPRPETQLHPHASTWSASRGTVVHGPKVPAMYQNCTANFIAALLSHPNTGLELNLQLLAQRPDTRHVQMGRTLLRVGWEKTLQYSPTVCSNPPTRDPDDPTVGSSGRQVGLMGTLQPGIHPRSPQVEEAAPSASCNRTETRRSYCPAITRHASSLECDYNPGWLRVMPHLEDVEACPIRKTQGDNCRVRDPKTGYEFDLSSLKGRDYPVRNENTDHYLSVQVGSRDVVQQRHWRSDGQATARPPLCYGLSNWDRSPWWTRRNDSIPLQVVGSRKVSDAAANYIILLMRSPRQKLTNRHLVTGLLAHSDLRPEIKVHTFLWLTAAACPLNNSTQHDNLRVTNPATAVCIKDASTAVKCSVQNGSTLIDLTPLIPVNGYYTATDEAVDQSDGISRLLHQHLVCPEPHPWVSPKPYRELPPVWILTATPVDIDGPPEAS</sequence>
<dbReference type="InterPro" id="IPR009011">
    <property type="entry name" value="Man6P_isomerase_rcpt-bd_dom_sf"/>
</dbReference>
<comment type="caution">
    <text evidence="2">The sequence shown here is derived from an EMBL/GenBank/DDBJ whole genome shotgun (WGS) entry which is preliminary data.</text>
</comment>
<organism evidence="2 3">
    <name type="scientific">Lates japonicus</name>
    <name type="common">Japanese lates</name>
    <dbReference type="NCBI Taxonomy" id="270547"/>
    <lineage>
        <taxon>Eukaryota</taxon>
        <taxon>Metazoa</taxon>
        <taxon>Chordata</taxon>
        <taxon>Craniata</taxon>
        <taxon>Vertebrata</taxon>
        <taxon>Euteleostomi</taxon>
        <taxon>Actinopterygii</taxon>
        <taxon>Neopterygii</taxon>
        <taxon>Teleostei</taxon>
        <taxon>Neoteleostei</taxon>
        <taxon>Acanthomorphata</taxon>
        <taxon>Carangaria</taxon>
        <taxon>Carangaria incertae sedis</taxon>
        <taxon>Centropomidae</taxon>
        <taxon>Lates</taxon>
    </lineage>
</organism>
<dbReference type="Proteomes" id="UP001279410">
    <property type="component" value="Unassembled WGS sequence"/>
</dbReference>
<dbReference type="AlphaFoldDB" id="A0AAD3QXN2"/>
<keyword evidence="2" id="KW-0675">Receptor</keyword>
<proteinExistence type="predicted"/>
<feature type="region of interest" description="Disordered" evidence="1">
    <location>
        <begin position="110"/>
        <end position="129"/>
    </location>
</feature>
<evidence type="ECO:0000256" key="1">
    <source>
        <dbReference type="SAM" id="MobiDB-lite"/>
    </source>
</evidence>
<evidence type="ECO:0000313" key="3">
    <source>
        <dbReference type="Proteomes" id="UP001279410"/>
    </source>
</evidence>
<accession>A0AAD3QXN2</accession>
<reference evidence="2" key="1">
    <citation type="submission" date="2022-08" db="EMBL/GenBank/DDBJ databases">
        <title>Genome sequencing of akame (Lates japonicus).</title>
        <authorList>
            <person name="Hashiguchi Y."/>
            <person name="Takahashi H."/>
        </authorList>
    </citation>
    <scope>NUCLEOTIDE SEQUENCE</scope>
    <source>
        <strain evidence="2">Kochi</strain>
    </source>
</reference>
<dbReference type="SUPFAM" id="SSF50911">
    <property type="entry name" value="Mannose 6-phosphate receptor domain"/>
    <property type="match status" value="1"/>
</dbReference>
<keyword evidence="3" id="KW-1185">Reference proteome</keyword>
<dbReference type="EMBL" id="BRZM01000008">
    <property type="protein sequence ID" value="GLD49814.1"/>
    <property type="molecule type" value="Genomic_DNA"/>
</dbReference>
<gene>
    <name evidence="2" type="ORF">AKAME5_000340100</name>
</gene>
<dbReference type="Gene3D" id="2.70.130.10">
    <property type="entry name" value="Mannose-6-phosphate receptor binding domain"/>
    <property type="match status" value="1"/>
</dbReference>
<protein>
    <submittedName>
        <fullName evidence="2">Cation-independent mannose-6-phosphate receptor</fullName>
    </submittedName>
</protein>
<evidence type="ECO:0000313" key="2">
    <source>
        <dbReference type="EMBL" id="GLD49814.1"/>
    </source>
</evidence>